<evidence type="ECO:0000256" key="2">
    <source>
        <dbReference type="ARBA" id="ARBA00023136"/>
    </source>
</evidence>
<feature type="domain" description="TonB-dependent receptor-like beta-barrel" evidence="6">
    <location>
        <begin position="439"/>
        <end position="898"/>
    </location>
</feature>
<evidence type="ECO:0000256" key="1">
    <source>
        <dbReference type="ARBA" id="ARBA00004442"/>
    </source>
</evidence>
<proteinExistence type="inferred from homology"/>
<dbReference type="AlphaFoldDB" id="A0A395JHX8"/>
<comment type="similarity">
    <text evidence="4">Belongs to the TonB-dependent receptor family.</text>
</comment>
<dbReference type="SUPFAM" id="SSF56935">
    <property type="entry name" value="Porins"/>
    <property type="match status" value="1"/>
</dbReference>
<dbReference type="InParanoid" id="A0A395JHX8"/>
<feature type="domain" description="TonB-dependent receptor plug" evidence="7">
    <location>
        <begin position="80"/>
        <end position="179"/>
    </location>
</feature>
<evidence type="ECO:0000259" key="7">
    <source>
        <dbReference type="Pfam" id="PF07715"/>
    </source>
</evidence>
<accession>A0A395JHX8</accession>
<protein>
    <submittedName>
        <fullName evidence="8">Iron complex outermembrane receptor protein</fullName>
    </submittedName>
</protein>
<evidence type="ECO:0000313" key="8">
    <source>
        <dbReference type="EMBL" id="RBP49737.1"/>
    </source>
</evidence>
<dbReference type="Proteomes" id="UP000253083">
    <property type="component" value="Unassembled WGS sequence"/>
</dbReference>
<feature type="transmembrane region" description="Helical" evidence="5">
    <location>
        <begin position="21"/>
        <end position="40"/>
    </location>
</feature>
<reference evidence="8 9" key="1">
    <citation type="submission" date="2018-06" db="EMBL/GenBank/DDBJ databases">
        <title>Genomic Encyclopedia of Type Strains, Phase IV (KMG-IV): sequencing the most valuable type-strain genomes for metagenomic binning, comparative biology and taxonomic classification.</title>
        <authorList>
            <person name="Goeker M."/>
        </authorList>
    </citation>
    <scope>NUCLEOTIDE SEQUENCE [LARGE SCALE GENOMIC DNA]</scope>
    <source>
        <strain evidence="8 9">DSM 24032</strain>
    </source>
</reference>
<dbReference type="Gene3D" id="2.40.170.20">
    <property type="entry name" value="TonB-dependent receptor, beta-barrel domain"/>
    <property type="match status" value="1"/>
</dbReference>
<dbReference type="InterPro" id="IPR012910">
    <property type="entry name" value="Plug_dom"/>
</dbReference>
<comment type="subcellular location">
    <subcellularLocation>
        <location evidence="1 4">Cell outer membrane</location>
    </subcellularLocation>
</comment>
<comment type="caution">
    <text evidence="8">The sequence shown here is derived from an EMBL/GenBank/DDBJ whole genome shotgun (WGS) entry which is preliminary data.</text>
</comment>
<dbReference type="PANTHER" id="PTHR40980:SF3">
    <property type="entry name" value="TONB-DEPENDENT RECEPTOR-LIKE BETA-BARREL DOMAIN-CONTAINING PROTEIN"/>
    <property type="match status" value="1"/>
</dbReference>
<keyword evidence="8" id="KW-0675">Receptor</keyword>
<keyword evidence="5" id="KW-1133">Transmembrane helix</keyword>
<keyword evidence="3" id="KW-0998">Cell outer membrane</keyword>
<dbReference type="Pfam" id="PF00593">
    <property type="entry name" value="TonB_dep_Rec_b-barrel"/>
    <property type="match status" value="1"/>
</dbReference>
<dbReference type="InterPro" id="IPR037066">
    <property type="entry name" value="Plug_dom_sf"/>
</dbReference>
<dbReference type="EMBL" id="QNRT01000003">
    <property type="protein sequence ID" value="RBP49737.1"/>
    <property type="molecule type" value="Genomic_DNA"/>
</dbReference>
<dbReference type="PANTHER" id="PTHR40980">
    <property type="entry name" value="PLUG DOMAIN-CONTAINING PROTEIN"/>
    <property type="match status" value="1"/>
</dbReference>
<evidence type="ECO:0000256" key="5">
    <source>
        <dbReference type="SAM" id="Phobius"/>
    </source>
</evidence>
<dbReference type="RefSeq" id="WP_113954739.1">
    <property type="nucleotide sequence ID" value="NZ_QNRT01000003.1"/>
</dbReference>
<keyword evidence="5" id="KW-0812">Transmembrane</keyword>
<keyword evidence="9" id="KW-1185">Reference proteome</keyword>
<dbReference type="Gene3D" id="2.170.130.10">
    <property type="entry name" value="TonB-dependent receptor, plug domain"/>
    <property type="match status" value="1"/>
</dbReference>
<evidence type="ECO:0000259" key="6">
    <source>
        <dbReference type="Pfam" id="PF00593"/>
    </source>
</evidence>
<evidence type="ECO:0000256" key="4">
    <source>
        <dbReference type="RuleBase" id="RU003357"/>
    </source>
</evidence>
<name>A0A395JHX8_9GAMM</name>
<keyword evidence="4" id="KW-0798">TonB box</keyword>
<organism evidence="8 9">
    <name type="scientific">Arenicella xantha</name>
    <dbReference type="NCBI Taxonomy" id="644221"/>
    <lineage>
        <taxon>Bacteria</taxon>
        <taxon>Pseudomonadati</taxon>
        <taxon>Pseudomonadota</taxon>
        <taxon>Gammaproteobacteria</taxon>
        <taxon>Arenicellales</taxon>
        <taxon>Arenicellaceae</taxon>
        <taxon>Arenicella</taxon>
    </lineage>
</organism>
<dbReference type="OrthoDB" id="8727862at2"/>
<sequence length="930" mass="100396">MKVTNRLKTALDKQQASSAGVFYRTTLSACIAAAIAGVSAPQAFAQSDASSDAVDNVLEEVVVTGFRASIRDSIDQKRFSNVVVESISAEDIGKLPDSSIAESIARLPGLAAQRLDGRASSISVRGFNEDFSTTTFNGREQVSIDDNRGVQFDLYPSEIMSAVTVYKTPTASLVNQGIAGTIDLQTVRPLDRTESVAAINISAEQNSLKNLNADGEDTGYRGTFSYIDQFADNTVGVALALSTFESPNNEERWNAWGYPTDDAGNSVLGGAKPFVRSSNLQRDTFMGVVQFQPNEALSITADALYIDFLDEKILRGIEIPGAIWGGGFGTVYTPGTIDNGFVTSGTLSNVMGVVRNDFEQRDATLKNFGVNIEYALSDSLTLEVDASSSQTERTVWSLESYSGTGRGTGVGATDTLGFTMDGQEGVTFTNQLNYADPALIQLGGPLSWGNGNTVPADGQDGFINIPEVDDELSAFRIDLSKDFDQGFLTQVSVGLNYTDRTKEKRDAGFFLTLRDYPNRSGVPSGYEVAPTSLEFLGLGSMLSYDSFGLYNDGFYVETDESLTSNNRLINSWSVTEKITTAFIQADFATELAGMPLTGNLGLQYVDTDQSSRGNAVTSENGFAVATPREAGANYDHTLPSLNMSLELSDNQKLRLGLARTISRSRMDRMNSGFGYNFNSALNAVGLPPFSAEGGNPELRPNEADQFDLSYEWYFSDEGYVAVAYFYKDLKTWQEQTEILEDFSGIIPPGADGVVNNTGGVVKAWVDTTTGSIDGFELTGVLPGNVISEALDGFGVSVSASFLDSSLDSAIDGGPIVVPGLSEEIINATVFYEKNGFSARASVRDRQDFLGERFGISFSREFTTVEGATIWDAQVGYDFGEAGIEALEGLALSFQAQNLTDEPYSTINGDGFVTDFQRYGRTYLINARYKF</sequence>
<dbReference type="InterPro" id="IPR000531">
    <property type="entry name" value="Beta-barrel_TonB"/>
</dbReference>
<dbReference type="InterPro" id="IPR010104">
    <property type="entry name" value="TonB_rcpt_bac"/>
</dbReference>
<evidence type="ECO:0000313" key="9">
    <source>
        <dbReference type="Proteomes" id="UP000253083"/>
    </source>
</evidence>
<dbReference type="CDD" id="cd01347">
    <property type="entry name" value="ligand_gated_channel"/>
    <property type="match status" value="1"/>
</dbReference>
<evidence type="ECO:0000256" key="3">
    <source>
        <dbReference type="ARBA" id="ARBA00023237"/>
    </source>
</evidence>
<dbReference type="InterPro" id="IPR036942">
    <property type="entry name" value="Beta-barrel_TonB_sf"/>
</dbReference>
<dbReference type="GO" id="GO:0009279">
    <property type="term" value="C:cell outer membrane"/>
    <property type="evidence" value="ECO:0007669"/>
    <property type="project" value="UniProtKB-SubCell"/>
</dbReference>
<gene>
    <name evidence="8" type="ORF">DFR28_103162</name>
</gene>
<dbReference type="Pfam" id="PF07715">
    <property type="entry name" value="Plug"/>
    <property type="match status" value="1"/>
</dbReference>
<keyword evidence="2 4" id="KW-0472">Membrane</keyword>
<dbReference type="NCBIfam" id="TIGR01782">
    <property type="entry name" value="TonB-Xanth-Caul"/>
    <property type="match status" value="1"/>
</dbReference>